<evidence type="ECO:0000256" key="1">
    <source>
        <dbReference type="ARBA" id="ARBA00022737"/>
    </source>
</evidence>
<proteinExistence type="predicted"/>
<feature type="repeat" description="TPR" evidence="3">
    <location>
        <begin position="177"/>
        <end position="210"/>
    </location>
</feature>
<dbReference type="OrthoDB" id="9779128at2"/>
<dbReference type="Gene3D" id="1.25.40.10">
    <property type="entry name" value="Tetratricopeptide repeat domain"/>
    <property type="match status" value="1"/>
</dbReference>
<accession>A0A3G1KSU6</accession>
<dbReference type="Pfam" id="PF00515">
    <property type="entry name" value="TPR_1"/>
    <property type="match status" value="1"/>
</dbReference>
<organism evidence="5 6">
    <name type="scientific">Formimonas warabiya</name>
    <dbReference type="NCBI Taxonomy" id="1761012"/>
    <lineage>
        <taxon>Bacteria</taxon>
        <taxon>Bacillati</taxon>
        <taxon>Bacillota</taxon>
        <taxon>Clostridia</taxon>
        <taxon>Eubacteriales</taxon>
        <taxon>Peptococcaceae</taxon>
        <taxon>Candidatus Formimonas</taxon>
    </lineage>
</organism>
<dbReference type="InterPro" id="IPR012854">
    <property type="entry name" value="Cu_amine_oxidase-like_N"/>
</dbReference>
<reference evidence="5 6" key="1">
    <citation type="submission" date="2016-10" db="EMBL/GenBank/DDBJ databases">
        <title>Complete Genome Sequence of Peptococcaceae strain DCMF.</title>
        <authorList>
            <person name="Edwards R.J."/>
            <person name="Holland S.I."/>
            <person name="Deshpande N.P."/>
            <person name="Wong Y.K."/>
            <person name="Ertan H."/>
            <person name="Manefield M."/>
            <person name="Russell T.L."/>
            <person name="Lee M.J."/>
        </authorList>
    </citation>
    <scope>NUCLEOTIDE SEQUENCE [LARGE SCALE GENOMIC DNA]</scope>
    <source>
        <strain evidence="5 6">DCMF</strain>
    </source>
</reference>
<dbReference type="PROSITE" id="PS50293">
    <property type="entry name" value="TPR_REGION"/>
    <property type="match status" value="1"/>
</dbReference>
<dbReference type="RefSeq" id="WP_148134780.1">
    <property type="nucleotide sequence ID" value="NZ_CP017634.1"/>
</dbReference>
<feature type="domain" description="Copper amine oxidase-like N-terminal" evidence="4">
    <location>
        <begin position="32"/>
        <end position="138"/>
    </location>
</feature>
<dbReference type="Proteomes" id="UP000323521">
    <property type="component" value="Chromosome"/>
</dbReference>
<dbReference type="InterPro" id="IPR019734">
    <property type="entry name" value="TPR_rpt"/>
</dbReference>
<dbReference type="PANTHER" id="PTHR44943">
    <property type="entry name" value="CELLULOSE SYNTHASE OPERON PROTEIN C"/>
    <property type="match status" value="1"/>
</dbReference>
<keyword evidence="2 3" id="KW-0802">TPR repeat</keyword>
<gene>
    <name evidence="5" type="ORF">DCMF_12765</name>
</gene>
<dbReference type="PANTHER" id="PTHR44943:SF4">
    <property type="entry name" value="TPR REPEAT-CONTAINING PROTEIN MJ0798"/>
    <property type="match status" value="1"/>
</dbReference>
<dbReference type="Gene3D" id="3.30.457.10">
    <property type="entry name" value="Copper amine oxidase-like, N-terminal domain"/>
    <property type="match status" value="1"/>
</dbReference>
<evidence type="ECO:0000313" key="6">
    <source>
        <dbReference type="Proteomes" id="UP000323521"/>
    </source>
</evidence>
<keyword evidence="6" id="KW-1185">Reference proteome</keyword>
<dbReference type="SUPFAM" id="SSF48452">
    <property type="entry name" value="TPR-like"/>
    <property type="match status" value="1"/>
</dbReference>
<dbReference type="AlphaFoldDB" id="A0A3G1KSU6"/>
<dbReference type="PROSITE" id="PS50005">
    <property type="entry name" value="TPR"/>
    <property type="match status" value="2"/>
</dbReference>
<feature type="repeat" description="TPR" evidence="3">
    <location>
        <begin position="143"/>
        <end position="176"/>
    </location>
</feature>
<keyword evidence="1" id="KW-0677">Repeat</keyword>
<name>A0A3G1KSU6_FORW1</name>
<evidence type="ECO:0000256" key="3">
    <source>
        <dbReference type="PROSITE-ProRule" id="PRU00339"/>
    </source>
</evidence>
<dbReference type="EMBL" id="CP017634">
    <property type="protein sequence ID" value="ATW25521.1"/>
    <property type="molecule type" value="Genomic_DNA"/>
</dbReference>
<dbReference type="InterPro" id="IPR051685">
    <property type="entry name" value="Ycf3/AcsC/BcsC/TPR_MFPF"/>
</dbReference>
<dbReference type="KEGG" id="fwa:DCMF_12765"/>
<dbReference type="InterPro" id="IPR011990">
    <property type="entry name" value="TPR-like_helical_dom_sf"/>
</dbReference>
<evidence type="ECO:0000313" key="5">
    <source>
        <dbReference type="EMBL" id="ATW25521.1"/>
    </source>
</evidence>
<protein>
    <recommendedName>
        <fullName evidence="4">Copper amine oxidase-like N-terminal domain-containing protein</fullName>
    </recommendedName>
</protein>
<dbReference type="InterPro" id="IPR036582">
    <property type="entry name" value="Mao_N_sf"/>
</dbReference>
<dbReference type="SUPFAM" id="SSF55383">
    <property type="entry name" value="Copper amine oxidase, domain N"/>
    <property type="match status" value="1"/>
</dbReference>
<evidence type="ECO:0000259" key="4">
    <source>
        <dbReference type="Pfam" id="PF07833"/>
    </source>
</evidence>
<dbReference type="Pfam" id="PF07833">
    <property type="entry name" value="Cu_amine_oxidN1"/>
    <property type="match status" value="1"/>
</dbReference>
<evidence type="ECO:0000256" key="2">
    <source>
        <dbReference type="ARBA" id="ARBA00022803"/>
    </source>
</evidence>
<dbReference type="SMART" id="SM00028">
    <property type="entry name" value="TPR"/>
    <property type="match status" value="2"/>
</dbReference>
<sequence length="253" mass="28746">MKLDKKIITLCMTVIIFTLSSVFASQNIEVRINGQKQDFSPAPVLQNGSTLIPMRPFFEALGASVNWDSTHKTVVGRRDNTVVELTINKKIAIVNGKEIFLSLPGKIINGNTFIPLRFVGESLGDDVDWNPQTNTISITVHRIPNYLALGNKYFYATDFENALEMYKKANEVNLSDPVPYFKIGITLQNLNKLDEALYYFDKAIELDPYCAYGYLYKGYILYGRGDLEGAQKCYDMYDEIKLKYPKESKRCSP</sequence>